<sequence>MELFRQRRVDLGKRPINVMEGKSMAASQSTVYYGR</sequence>
<keyword evidence="2" id="KW-1185">Reference proteome</keyword>
<reference evidence="1" key="1">
    <citation type="submission" date="2022-08" db="EMBL/GenBank/DDBJ databases">
        <authorList>
            <person name="Gutierrez-Valencia J."/>
        </authorList>
    </citation>
    <scope>NUCLEOTIDE SEQUENCE</scope>
</reference>
<comment type="caution">
    <text evidence="1">The sequence shown here is derived from an EMBL/GenBank/DDBJ whole genome shotgun (WGS) entry which is preliminary data.</text>
</comment>
<evidence type="ECO:0000313" key="2">
    <source>
        <dbReference type="Proteomes" id="UP001154282"/>
    </source>
</evidence>
<accession>A0AAV0H5H9</accession>
<proteinExistence type="predicted"/>
<dbReference type="EMBL" id="CAMGYJ010000002">
    <property type="protein sequence ID" value="CAI0379968.1"/>
    <property type="molecule type" value="Genomic_DNA"/>
</dbReference>
<evidence type="ECO:0000313" key="1">
    <source>
        <dbReference type="EMBL" id="CAI0379968.1"/>
    </source>
</evidence>
<protein>
    <submittedName>
        <fullName evidence="1">Uncharacterized protein</fullName>
    </submittedName>
</protein>
<dbReference type="Proteomes" id="UP001154282">
    <property type="component" value="Unassembled WGS sequence"/>
</dbReference>
<dbReference type="AlphaFoldDB" id="A0AAV0H5H9"/>
<gene>
    <name evidence="1" type="ORF">LITE_LOCUS2474</name>
</gene>
<organism evidence="1 2">
    <name type="scientific">Linum tenue</name>
    <dbReference type="NCBI Taxonomy" id="586396"/>
    <lineage>
        <taxon>Eukaryota</taxon>
        <taxon>Viridiplantae</taxon>
        <taxon>Streptophyta</taxon>
        <taxon>Embryophyta</taxon>
        <taxon>Tracheophyta</taxon>
        <taxon>Spermatophyta</taxon>
        <taxon>Magnoliopsida</taxon>
        <taxon>eudicotyledons</taxon>
        <taxon>Gunneridae</taxon>
        <taxon>Pentapetalae</taxon>
        <taxon>rosids</taxon>
        <taxon>fabids</taxon>
        <taxon>Malpighiales</taxon>
        <taxon>Linaceae</taxon>
        <taxon>Linum</taxon>
    </lineage>
</organism>
<name>A0AAV0H5H9_9ROSI</name>